<evidence type="ECO:0000313" key="2">
    <source>
        <dbReference type="EMBL" id="AJE23496.1"/>
    </source>
</evidence>
<geneLocation type="plasmid" evidence="2 3">
    <name>pAcX50c</name>
</geneLocation>
<keyword evidence="2" id="KW-0614">Plasmid</keyword>
<dbReference type="HOGENOM" id="CLU_147357_1_0_6"/>
<dbReference type="EMBL" id="CP010418">
    <property type="protein sequence ID" value="AJE23496.1"/>
    <property type="molecule type" value="Genomic_DNA"/>
</dbReference>
<reference evidence="2 3" key="1">
    <citation type="journal article" date="2015" name="PLoS ONE">
        <title>Azotobacter Genomes: The Genome of Azotobacter chroococcum NCIMB 8003 (ATCC 4412).</title>
        <authorList>
            <person name="Robson R.L."/>
            <person name="Jones R."/>
            <person name="Robson R.M."/>
            <person name="Schwartz A."/>
            <person name="Richardson T.H."/>
        </authorList>
    </citation>
    <scope>NUCLEOTIDE SEQUENCE [LARGE SCALE GENOMIC DNA]</scope>
    <source>
        <strain evidence="2 3">NCIMB 8003</strain>
        <plasmid evidence="3">Plasmid pAcX50c</plasmid>
    </source>
</reference>
<keyword evidence="3" id="KW-1185">Reference proteome</keyword>
<dbReference type="AlphaFoldDB" id="A0A0C4WRZ7"/>
<evidence type="ECO:0000313" key="3">
    <source>
        <dbReference type="Proteomes" id="UP000068210"/>
    </source>
</evidence>
<feature type="region of interest" description="Disordered" evidence="1">
    <location>
        <begin position="79"/>
        <end position="139"/>
    </location>
</feature>
<sequence>MAKAGLSLSERIAERAKKKQKQARGGANRAQFLAVKEDVAKALDDQWPVKEIWATLREEGSISFSYDAFMGYVRRLIKPGKADKPSPLPSRQAPLPTPNKPLAAKDDQVSSPVPIPKSTTTAGFQYSPKPKNRREKDNG</sequence>
<protein>
    <submittedName>
        <fullName evidence="2">Conjugal transfer protein TraK oriT-binding</fullName>
    </submittedName>
</protein>
<dbReference type="InterPro" id="IPR035225">
    <property type="entry name" value="DUF5338"/>
</dbReference>
<name>A0A0C4WRZ7_9GAMM</name>
<evidence type="ECO:0000256" key="1">
    <source>
        <dbReference type="SAM" id="MobiDB-lite"/>
    </source>
</evidence>
<organism evidence="2 3">
    <name type="scientific">Azotobacter chroococcum NCIMB 8003</name>
    <dbReference type="NCBI Taxonomy" id="1328314"/>
    <lineage>
        <taxon>Bacteria</taxon>
        <taxon>Pseudomonadati</taxon>
        <taxon>Pseudomonadota</taxon>
        <taxon>Gammaproteobacteria</taxon>
        <taxon>Pseudomonadales</taxon>
        <taxon>Pseudomonadaceae</taxon>
        <taxon>Azotobacter</taxon>
    </lineage>
</organism>
<proteinExistence type="predicted"/>
<dbReference type="Pfam" id="PF17273">
    <property type="entry name" value="DUF5338"/>
    <property type="match status" value="1"/>
</dbReference>
<dbReference type="RefSeq" id="WP_082045611.1">
    <property type="nucleotide sequence ID" value="NZ_CP010418.1"/>
</dbReference>
<dbReference type="Proteomes" id="UP000068210">
    <property type="component" value="Plasmid pAcX50c"/>
</dbReference>
<accession>A0A0C4WRZ7</accession>
<gene>
    <name evidence="2" type="primary">traK</name>
    <name evidence="2" type="ORF">Achr_c140</name>
</gene>
<dbReference type="KEGG" id="acx:Achr_c140"/>